<evidence type="ECO:0000256" key="9">
    <source>
        <dbReference type="ARBA" id="ARBA00022833"/>
    </source>
</evidence>
<evidence type="ECO:0000313" key="20">
    <source>
        <dbReference type="Proteomes" id="UP000006813"/>
    </source>
</evidence>
<dbReference type="PROSITE" id="PS51044">
    <property type="entry name" value="ZF_SP_RING"/>
    <property type="match status" value="1"/>
</dbReference>
<dbReference type="GO" id="GO:0061665">
    <property type="term" value="F:SUMO ligase activity"/>
    <property type="evidence" value="ECO:0007669"/>
    <property type="project" value="TreeGrafter"/>
</dbReference>
<comment type="subcellular location">
    <subcellularLocation>
        <location evidence="1">Nucleus speckle</location>
    </subcellularLocation>
</comment>
<dbReference type="GO" id="GO:0016607">
    <property type="term" value="C:nuclear speck"/>
    <property type="evidence" value="ECO:0007669"/>
    <property type="project" value="UniProtKB-SubCell"/>
</dbReference>
<keyword evidence="9" id="KW-0862">Zinc</keyword>
<keyword evidence="13" id="KW-0539">Nucleus</keyword>
<keyword evidence="12" id="KW-0804">Transcription</keyword>
<dbReference type="GO" id="GO:0003712">
    <property type="term" value="F:transcription coregulator activity"/>
    <property type="evidence" value="ECO:0007669"/>
    <property type="project" value="TreeGrafter"/>
</dbReference>
<keyword evidence="10" id="KW-0832">Ubl conjugation</keyword>
<evidence type="ECO:0000256" key="8">
    <source>
        <dbReference type="ARBA" id="ARBA00022786"/>
    </source>
</evidence>
<dbReference type="Gene3D" id="2.60.120.780">
    <property type="entry name" value="PINIT domain"/>
    <property type="match status" value="1"/>
</dbReference>
<name>G5C6S3_HETGA</name>
<dbReference type="Proteomes" id="UP000006813">
    <property type="component" value="Unassembled WGS sequence"/>
</dbReference>
<dbReference type="InterPro" id="IPR013083">
    <property type="entry name" value="Znf_RING/FYVE/PHD"/>
</dbReference>
<reference evidence="19 20" key="1">
    <citation type="journal article" date="2011" name="Nature">
        <title>Genome sequencing reveals insights into physiology and longevity of the naked mole rat.</title>
        <authorList>
            <person name="Kim E.B."/>
            <person name="Fang X."/>
            <person name="Fushan A.A."/>
            <person name="Huang Z."/>
            <person name="Lobanov A.V."/>
            <person name="Han L."/>
            <person name="Marino S.M."/>
            <person name="Sun X."/>
            <person name="Turanov A.A."/>
            <person name="Yang P."/>
            <person name="Yim S.H."/>
            <person name="Zhao X."/>
            <person name="Kasaikina M.V."/>
            <person name="Stoletzki N."/>
            <person name="Peng C."/>
            <person name="Polak P."/>
            <person name="Xiong Z."/>
            <person name="Kiezun A."/>
            <person name="Zhu Y."/>
            <person name="Chen Y."/>
            <person name="Kryukov G.V."/>
            <person name="Zhang Q."/>
            <person name="Peshkin L."/>
            <person name="Yang L."/>
            <person name="Bronson R.T."/>
            <person name="Buffenstein R."/>
            <person name="Wang B."/>
            <person name="Han C."/>
            <person name="Li Q."/>
            <person name="Chen L."/>
            <person name="Zhao W."/>
            <person name="Sunyaev S.R."/>
            <person name="Park T.J."/>
            <person name="Zhang G."/>
            <person name="Wang J."/>
            <person name="Gladyshev V.N."/>
        </authorList>
    </citation>
    <scope>NUCLEOTIDE SEQUENCE [LARGE SCALE GENOMIC DNA]</scope>
</reference>
<dbReference type="FunFam" id="1.10.720.30:FF:000001">
    <property type="entry name" value="E3 SUMO-protein ligase PIAS2 isoform 1"/>
    <property type="match status" value="1"/>
</dbReference>
<dbReference type="AlphaFoldDB" id="G5C6S3"/>
<keyword evidence="19" id="KW-0436">Ligase</keyword>
<dbReference type="FunCoup" id="G5C6S3">
    <property type="interactions" value="4920"/>
</dbReference>
<organism evidence="19 20">
    <name type="scientific">Heterocephalus glaber</name>
    <name type="common">Naked mole rat</name>
    <dbReference type="NCBI Taxonomy" id="10181"/>
    <lineage>
        <taxon>Eukaryota</taxon>
        <taxon>Metazoa</taxon>
        <taxon>Chordata</taxon>
        <taxon>Craniata</taxon>
        <taxon>Vertebrata</taxon>
        <taxon>Euteleostomi</taxon>
        <taxon>Mammalia</taxon>
        <taxon>Eutheria</taxon>
        <taxon>Euarchontoglires</taxon>
        <taxon>Glires</taxon>
        <taxon>Rodentia</taxon>
        <taxon>Hystricomorpha</taxon>
        <taxon>Bathyergidae</taxon>
        <taxon>Heterocephalus</taxon>
    </lineage>
</organism>
<dbReference type="InterPro" id="IPR023321">
    <property type="entry name" value="PINIT"/>
</dbReference>
<evidence type="ECO:0000313" key="19">
    <source>
        <dbReference type="EMBL" id="EHB17234.1"/>
    </source>
</evidence>
<dbReference type="CDD" id="cd16818">
    <property type="entry name" value="SP-RING_PIAS1"/>
    <property type="match status" value="1"/>
</dbReference>
<evidence type="ECO:0000256" key="7">
    <source>
        <dbReference type="ARBA" id="ARBA00022771"/>
    </source>
</evidence>
<evidence type="ECO:0000256" key="5">
    <source>
        <dbReference type="ARBA" id="ARBA00022679"/>
    </source>
</evidence>
<dbReference type="InterPro" id="IPR038654">
    <property type="entry name" value="PINIT_sf"/>
</dbReference>
<dbReference type="Gene3D" id="1.10.720.30">
    <property type="entry name" value="SAP domain"/>
    <property type="match status" value="1"/>
</dbReference>
<feature type="domain" description="SP-RING-type" evidence="17">
    <location>
        <begin position="264"/>
        <end position="349"/>
    </location>
</feature>
<dbReference type="FunFam" id="3.30.40.10:FF:000003">
    <property type="entry name" value="E3 SUMO-protein ligase PIAS2 isoform X1"/>
    <property type="match status" value="1"/>
</dbReference>
<dbReference type="GO" id="GO:0016874">
    <property type="term" value="F:ligase activity"/>
    <property type="evidence" value="ECO:0007669"/>
    <property type="project" value="UniProtKB-KW"/>
</dbReference>
<keyword evidence="5" id="KW-0808">Transferase</keyword>
<evidence type="ECO:0000259" key="16">
    <source>
        <dbReference type="PROSITE" id="PS50800"/>
    </source>
</evidence>
<feature type="region of interest" description="Disordered" evidence="15">
    <location>
        <begin position="409"/>
        <end position="455"/>
    </location>
</feature>
<sequence>MSLRVSELQVLLGYAGRNKHGRKHELLTKALHLLKAGCSPAVQMKIKELYRRRFPQKIMTPADLSIPNVHSSPMPATLSPSTIPQLTYDGHPASSPLLPVSLLGPKHELELPHLTSALHPVHPDIKLQKLPFYDLLDELIKPTSLASDNSQRFRETCFAFALTPQQVQQISSSMDISGTKCDFTVQVQLRFCLSETSCPQEDHFPPNLCVKVNTKPCSLPTYSMAVYLVKQLSSTVLLQRLRAKGIRNPDHSRALIKEKLTADPDSEIATTSLRVSLLCPLGKMRLTIPCRALTCSHLQCFDATLYIQMNEKKPTWVCPVCDKKAPYEHLIIDGLFMEILKYCTDCDEIQFKEDGSWAPMRSKKEVQEVSASYNGVDGCLSSTLEHQVASHNQSSSKNKKVEVIDLTIDSSSDEEEEEPSAKRTCPSLSPTSPLNNKGILSLPHQASPVSRTPSLPAVDTSYINTSLIQDYRHPFHMTPMPYDLQGLDFFPFLSGDNQHYNTSLLAAAAAAVSDDQDLLHSSRFFPYTSSQMFLDQLSAGGSTSLPATNGSSSGSNSSLVSSNSLRESHSHTVASRSSTDAASVFGIIPDIISLD</sequence>
<dbReference type="InParanoid" id="G5C6S3"/>
<evidence type="ECO:0000256" key="13">
    <source>
        <dbReference type="ARBA" id="ARBA00023242"/>
    </source>
</evidence>
<evidence type="ECO:0000256" key="15">
    <source>
        <dbReference type="SAM" id="MobiDB-lite"/>
    </source>
</evidence>
<dbReference type="GO" id="GO:0008270">
    <property type="term" value="F:zinc ion binding"/>
    <property type="evidence" value="ECO:0007669"/>
    <property type="project" value="UniProtKB-KW"/>
</dbReference>
<dbReference type="GO" id="GO:0000785">
    <property type="term" value="C:chromatin"/>
    <property type="evidence" value="ECO:0007669"/>
    <property type="project" value="TreeGrafter"/>
</dbReference>
<dbReference type="InterPro" id="IPR003034">
    <property type="entry name" value="SAP_dom"/>
</dbReference>
<feature type="domain" description="SAP" evidence="16">
    <location>
        <begin position="1"/>
        <end position="34"/>
    </location>
</feature>
<dbReference type="GO" id="GO:0016925">
    <property type="term" value="P:protein sumoylation"/>
    <property type="evidence" value="ECO:0007669"/>
    <property type="project" value="UniProtKB-UniPathway"/>
</dbReference>
<dbReference type="UniPathway" id="UPA00886"/>
<comment type="similarity">
    <text evidence="3">Belongs to the PIAS family.</text>
</comment>
<dbReference type="EMBL" id="JH173573">
    <property type="protein sequence ID" value="EHB17234.1"/>
    <property type="molecule type" value="Genomic_DNA"/>
</dbReference>
<feature type="compositionally biased region" description="Low complexity" evidence="15">
    <location>
        <begin position="550"/>
        <end position="565"/>
    </location>
</feature>
<keyword evidence="11" id="KW-0805">Transcription regulation</keyword>
<dbReference type="PANTHER" id="PTHR10782">
    <property type="entry name" value="ZINC FINGER MIZ DOMAIN-CONTAINING PROTEIN"/>
    <property type="match status" value="1"/>
</dbReference>
<feature type="domain" description="PINIT" evidence="18">
    <location>
        <begin position="113"/>
        <end position="285"/>
    </location>
</feature>
<protein>
    <submittedName>
        <fullName evidence="19">E3 SUMO-protein ligase PIAS1</fullName>
    </submittedName>
</protein>
<evidence type="ECO:0000256" key="4">
    <source>
        <dbReference type="ARBA" id="ARBA00022499"/>
    </source>
</evidence>
<evidence type="ECO:0000256" key="10">
    <source>
        <dbReference type="ARBA" id="ARBA00022843"/>
    </source>
</evidence>
<evidence type="ECO:0000256" key="1">
    <source>
        <dbReference type="ARBA" id="ARBA00004324"/>
    </source>
</evidence>
<dbReference type="InterPro" id="IPR004181">
    <property type="entry name" value="Znf_MIZ"/>
</dbReference>
<evidence type="ECO:0000256" key="3">
    <source>
        <dbReference type="ARBA" id="ARBA00005383"/>
    </source>
</evidence>
<keyword evidence="6" id="KW-0479">Metal-binding</keyword>
<proteinExistence type="inferred from homology"/>
<comment type="pathway">
    <text evidence="2">Protein modification; protein sumoylation.</text>
</comment>
<evidence type="ECO:0000256" key="14">
    <source>
        <dbReference type="PROSITE-ProRule" id="PRU00452"/>
    </source>
</evidence>
<evidence type="ECO:0000259" key="18">
    <source>
        <dbReference type="PROSITE" id="PS51466"/>
    </source>
</evidence>
<accession>G5C6S3</accession>
<evidence type="ECO:0000256" key="6">
    <source>
        <dbReference type="ARBA" id="ARBA00022723"/>
    </source>
</evidence>
<keyword evidence="4" id="KW-1017">Isopeptide bond</keyword>
<dbReference type="SUPFAM" id="SSF68906">
    <property type="entry name" value="SAP domain"/>
    <property type="match status" value="1"/>
</dbReference>
<feature type="compositionally biased region" description="Polar residues" evidence="15">
    <location>
        <begin position="426"/>
        <end position="435"/>
    </location>
</feature>
<feature type="region of interest" description="Disordered" evidence="15">
    <location>
        <begin position="544"/>
        <end position="574"/>
    </location>
</feature>
<dbReference type="Pfam" id="PF14324">
    <property type="entry name" value="PINIT"/>
    <property type="match status" value="1"/>
</dbReference>
<evidence type="ECO:0000259" key="17">
    <source>
        <dbReference type="PROSITE" id="PS51044"/>
    </source>
</evidence>
<dbReference type="PROSITE" id="PS51466">
    <property type="entry name" value="PINIT"/>
    <property type="match status" value="1"/>
</dbReference>
<dbReference type="STRING" id="10181.G5C6S3"/>
<evidence type="ECO:0000256" key="2">
    <source>
        <dbReference type="ARBA" id="ARBA00004718"/>
    </source>
</evidence>
<dbReference type="GO" id="GO:0006357">
    <property type="term" value="P:regulation of transcription by RNA polymerase II"/>
    <property type="evidence" value="ECO:0007669"/>
    <property type="project" value="TreeGrafter"/>
</dbReference>
<keyword evidence="8" id="KW-0833">Ubl conjugation pathway</keyword>
<dbReference type="PANTHER" id="PTHR10782:SF11">
    <property type="entry name" value="E3 SUMO-PROTEIN LIGASE PIAS1"/>
    <property type="match status" value="1"/>
</dbReference>
<keyword evidence="7 14" id="KW-0863">Zinc-finger</keyword>
<dbReference type="eggNOG" id="KOG2169">
    <property type="taxonomic scope" value="Eukaryota"/>
</dbReference>
<dbReference type="Pfam" id="PF02891">
    <property type="entry name" value="zf-MIZ"/>
    <property type="match status" value="1"/>
</dbReference>
<evidence type="ECO:0000256" key="11">
    <source>
        <dbReference type="ARBA" id="ARBA00023015"/>
    </source>
</evidence>
<dbReference type="PROSITE" id="PS50800">
    <property type="entry name" value="SAP"/>
    <property type="match status" value="1"/>
</dbReference>
<dbReference type="FunFam" id="2.60.120.780:FF:000001">
    <property type="entry name" value="E3 SUMO-protein ligase PIAS2 isoform X1"/>
    <property type="match status" value="1"/>
</dbReference>
<dbReference type="Gene3D" id="3.30.40.10">
    <property type="entry name" value="Zinc/RING finger domain, C3HC4 (zinc finger)"/>
    <property type="match status" value="1"/>
</dbReference>
<evidence type="ECO:0000256" key="12">
    <source>
        <dbReference type="ARBA" id="ARBA00023163"/>
    </source>
</evidence>
<dbReference type="InterPro" id="IPR036361">
    <property type="entry name" value="SAP_dom_sf"/>
</dbReference>
<gene>
    <name evidence="19" type="ORF">GW7_09948</name>
</gene>